<dbReference type="InterPro" id="IPR016032">
    <property type="entry name" value="Sig_transdc_resp-reg_C-effctor"/>
</dbReference>
<dbReference type="EMBL" id="MHRK01000004">
    <property type="protein sequence ID" value="OHA24811.1"/>
    <property type="molecule type" value="Genomic_DNA"/>
</dbReference>
<dbReference type="SMART" id="SM00448">
    <property type="entry name" value="REC"/>
    <property type="match status" value="1"/>
</dbReference>
<evidence type="ECO:0000256" key="4">
    <source>
        <dbReference type="PROSITE-ProRule" id="PRU00169"/>
    </source>
</evidence>
<feature type="domain" description="Response regulatory" evidence="6">
    <location>
        <begin position="9"/>
        <end position="121"/>
    </location>
</feature>
<evidence type="ECO:0000256" key="2">
    <source>
        <dbReference type="ARBA" id="ARBA00023125"/>
    </source>
</evidence>
<dbReference type="PROSITE" id="PS00622">
    <property type="entry name" value="HTH_LUXR_1"/>
    <property type="match status" value="1"/>
</dbReference>
<dbReference type="Proteomes" id="UP000177130">
    <property type="component" value="Unassembled WGS sequence"/>
</dbReference>
<keyword evidence="4" id="KW-0597">Phosphoprotein</keyword>
<dbReference type="InterPro" id="IPR036388">
    <property type="entry name" value="WH-like_DNA-bd_sf"/>
</dbReference>
<dbReference type="GO" id="GO:0006355">
    <property type="term" value="P:regulation of DNA-templated transcription"/>
    <property type="evidence" value="ECO:0007669"/>
    <property type="project" value="InterPro"/>
</dbReference>
<dbReference type="PRINTS" id="PR00038">
    <property type="entry name" value="HTHLUXR"/>
</dbReference>
<dbReference type="CDD" id="cd06170">
    <property type="entry name" value="LuxR_C_like"/>
    <property type="match status" value="1"/>
</dbReference>
<proteinExistence type="predicted"/>
<feature type="modified residue" description="4-aspartylphosphate" evidence="4">
    <location>
        <position position="59"/>
    </location>
</feature>
<evidence type="ECO:0000256" key="1">
    <source>
        <dbReference type="ARBA" id="ARBA00023015"/>
    </source>
</evidence>
<evidence type="ECO:0000259" key="6">
    <source>
        <dbReference type="PROSITE" id="PS50110"/>
    </source>
</evidence>
<organism evidence="7 8">
    <name type="scientific">Candidatus Taylorbacteria bacterium RIFCSPHIGHO2_02_FULL_43_32b</name>
    <dbReference type="NCBI Taxonomy" id="1802306"/>
    <lineage>
        <taxon>Bacteria</taxon>
        <taxon>Candidatus Tayloriibacteriota</taxon>
    </lineage>
</organism>
<dbReference type="InterPro" id="IPR000792">
    <property type="entry name" value="Tscrpt_reg_LuxR_C"/>
</dbReference>
<evidence type="ECO:0000259" key="5">
    <source>
        <dbReference type="PROSITE" id="PS50043"/>
    </source>
</evidence>
<dbReference type="Gene3D" id="3.40.50.2300">
    <property type="match status" value="1"/>
</dbReference>
<evidence type="ECO:0008006" key="9">
    <source>
        <dbReference type="Google" id="ProtNLM"/>
    </source>
</evidence>
<gene>
    <name evidence="7" type="ORF">A3C72_03200</name>
</gene>
<dbReference type="SUPFAM" id="SSF52172">
    <property type="entry name" value="CheY-like"/>
    <property type="match status" value="1"/>
</dbReference>
<reference evidence="7 8" key="1">
    <citation type="journal article" date="2016" name="Nat. Commun.">
        <title>Thousands of microbial genomes shed light on interconnected biogeochemical processes in an aquifer system.</title>
        <authorList>
            <person name="Anantharaman K."/>
            <person name="Brown C.T."/>
            <person name="Hug L.A."/>
            <person name="Sharon I."/>
            <person name="Castelle C.J."/>
            <person name="Probst A.J."/>
            <person name="Thomas B.C."/>
            <person name="Singh A."/>
            <person name="Wilkins M.J."/>
            <person name="Karaoz U."/>
            <person name="Brodie E.L."/>
            <person name="Williams K.H."/>
            <person name="Hubbard S.S."/>
            <person name="Banfield J.F."/>
        </authorList>
    </citation>
    <scope>NUCLEOTIDE SEQUENCE [LARGE SCALE GENOMIC DNA]</scope>
</reference>
<evidence type="ECO:0000256" key="3">
    <source>
        <dbReference type="ARBA" id="ARBA00023163"/>
    </source>
</evidence>
<dbReference type="AlphaFoldDB" id="A0A1G2MP62"/>
<comment type="caution">
    <text evidence="7">The sequence shown here is derived from an EMBL/GenBank/DDBJ whole genome shotgun (WGS) entry which is preliminary data.</text>
</comment>
<dbReference type="InterPro" id="IPR039420">
    <property type="entry name" value="WalR-like"/>
</dbReference>
<dbReference type="STRING" id="1802306.A3C72_03200"/>
<dbReference type="PROSITE" id="PS50043">
    <property type="entry name" value="HTH_LUXR_2"/>
    <property type="match status" value="1"/>
</dbReference>
<dbReference type="PANTHER" id="PTHR43214:SF41">
    <property type="entry name" value="NITRATE_NITRITE RESPONSE REGULATOR PROTEIN NARP"/>
    <property type="match status" value="1"/>
</dbReference>
<name>A0A1G2MP62_9BACT</name>
<dbReference type="InterPro" id="IPR011006">
    <property type="entry name" value="CheY-like_superfamily"/>
</dbReference>
<evidence type="ECO:0000313" key="7">
    <source>
        <dbReference type="EMBL" id="OHA24811.1"/>
    </source>
</evidence>
<dbReference type="PANTHER" id="PTHR43214">
    <property type="entry name" value="TWO-COMPONENT RESPONSE REGULATOR"/>
    <property type="match status" value="1"/>
</dbReference>
<dbReference type="InterPro" id="IPR001789">
    <property type="entry name" value="Sig_transdc_resp-reg_receiver"/>
</dbReference>
<dbReference type="GO" id="GO:0000160">
    <property type="term" value="P:phosphorelay signal transduction system"/>
    <property type="evidence" value="ECO:0007669"/>
    <property type="project" value="InterPro"/>
</dbReference>
<evidence type="ECO:0000313" key="8">
    <source>
        <dbReference type="Proteomes" id="UP000177130"/>
    </source>
</evidence>
<dbReference type="SUPFAM" id="SSF46894">
    <property type="entry name" value="C-terminal effector domain of the bipartite response regulators"/>
    <property type="match status" value="1"/>
</dbReference>
<dbReference type="SMART" id="SM00421">
    <property type="entry name" value="HTH_LUXR"/>
    <property type="match status" value="1"/>
</dbReference>
<accession>A0A1G2MP62</accession>
<dbReference type="Pfam" id="PF00072">
    <property type="entry name" value="Response_reg"/>
    <property type="match status" value="1"/>
</dbReference>
<keyword evidence="2" id="KW-0238">DNA-binding</keyword>
<dbReference type="Pfam" id="PF00196">
    <property type="entry name" value="GerE"/>
    <property type="match status" value="1"/>
</dbReference>
<keyword evidence="1" id="KW-0805">Transcription regulation</keyword>
<feature type="domain" description="HTH luxR-type" evidence="5">
    <location>
        <begin position="149"/>
        <end position="214"/>
    </location>
</feature>
<sequence length="216" mass="23866">MKTNKLPETRVCLIDIPVVVETLRLVVERMGLELVKSGNSVLDCLDVVKQSAPELLILDPLLPSGLDLLKSLRFSYPELKILVFAFNEELYGLRCLSAGVNGFLEKNASVTKITVAIEEVILTGLSFSEALGKKVVRLTVLAKPGHFPSTEPLDALSDRELQIFTLIGRGIRTRQIAEDLGLNVKTVESHKAHIKEKLCIPNCTELARRAFMWSGS</sequence>
<protein>
    <recommendedName>
        <fullName evidence="9">DNA-binding response regulator</fullName>
    </recommendedName>
</protein>
<keyword evidence="3" id="KW-0804">Transcription</keyword>
<dbReference type="Gene3D" id="1.10.10.10">
    <property type="entry name" value="Winged helix-like DNA-binding domain superfamily/Winged helix DNA-binding domain"/>
    <property type="match status" value="1"/>
</dbReference>
<dbReference type="PROSITE" id="PS50110">
    <property type="entry name" value="RESPONSE_REGULATORY"/>
    <property type="match status" value="1"/>
</dbReference>
<dbReference type="GO" id="GO:0003677">
    <property type="term" value="F:DNA binding"/>
    <property type="evidence" value="ECO:0007669"/>
    <property type="project" value="UniProtKB-KW"/>
</dbReference>